<dbReference type="PANTHER" id="PTHR42928">
    <property type="entry name" value="TRICARBOXYLATE-BINDING PROTEIN"/>
    <property type="match status" value="1"/>
</dbReference>
<name>A0A133NJ61_9FUSO</name>
<evidence type="ECO:0000256" key="1">
    <source>
        <dbReference type="ARBA" id="ARBA00006987"/>
    </source>
</evidence>
<comment type="similarity">
    <text evidence="1">Belongs to the UPF0065 (bug) family.</text>
</comment>
<reference evidence="4" key="1">
    <citation type="submission" date="2016-01" db="EMBL/GenBank/DDBJ databases">
        <authorList>
            <person name="Mitreva M."/>
            <person name="Pepin K.H."/>
            <person name="Mihindukulasuriya K.A."/>
            <person name="Fulton R."/>
            <person name="Fronick C."/>
            <person name="O'Laughlin M."/>
            <person name="Miner T."/>
            <person name="Herter B."/>
            <person name="Rosa B.A."/>
            <person name="Cordes M."/>
            <person name="Tomlinson C."/>
            <person name="Wollam A."/>
            <person name="Palsikar V.B."/>
            <person name="Mardis E.R."/>
            <person name="Wilson R.K."/>
        </authorList>
    </citation>
    <scope>NUCLEOTIDE SEQUENCE [LARGE SCALE GENOMIC DNA]</scope>
    <source>
        <strain evidence="4">CMW8396</strain>
    </source>
</reference>
<evidence type="ECO:0008006" key="5">
    <source>
        <dbReference type="Google" id="ProtNLM"/>
    </source>
</evidence>
<comment type="caution">
    <text evidence="3">The sequence shown here is derived from an EMBL/GenBank/DDBJ whole genome shotgun (WGS) entry which is preliminary data.</text>
</comment>
<dbReference type="EMBL" id="LRPX01000015">
    <property type="protein sequence ID" value="KXA16336.1"/>
    <property type="molecule type" value="Genomic_DNA"/>
</dbReference>
<keyword evidence="4" id="KW-1185">Reference proteome</keyword>
<feature type="signal peptide" evidence="2">
    <location>
        <begin position="1"/>
        <end position="21"/>
    </location>
</feature>
<dbReference type="SUPFAM" id="SSF53850">
    <property type="entry name" value="Periplasmic binding protein-like II"/>
    <property type="match status" value="1"/>
</dbReference>
<dbReference type="Proteomes" id="UP000070617">
    <property type="component" value="Unassembled WGS sequence"/>
</dbReference>
<dbReference type="Gene3D" id="3.40.190.150">
    <property type="entry name" value="Bordetella uptake gene, domain 1"/>
    <property type="match status" value="1"/>
</dbReference>
<dbReference type="PANTHER" id="PTHR42928:SF5">
    <property type="entry name" value="BLR1237 PROTEIN"/>
    <property type="match status" value="1"/>
</dbReference>
<organism evidence="3 4">
    <name type="scientific">Fusobacterium equinum</name>
    <dbReference type="NCBI Taxonomy" id="134605"/>
    <lineage>
        <taxon>Bacteria</taxon>
        <taxon>Fusobacteriati</taxon>
        <taxon>Fusobacteriota</taxon>
        <taxon>Fusobacteriia</taxon>
        <taxon>Fusobacteriales</taxon>
        <taxon>Fusobacteriaceae</taxon>
        <taxon>Fusobacterium</taxon>
    </lineage>
</organism>
<proteinExistence type="inferred from homology"/>
<keyword evidence="2" id="KW-0732">Signal</keyword>
<gene>
    <name evidence="3" type="ORF">HMPREF3206_00436</name>
</gene>
<dbReference type="STRING" id="134605.HMPREF3206_00436"/>
<evidence type="ECO:0000313" key="3">
    <source>
        <dbReference type="EMBL" id="KXA16336.1"/>
    </source>
</evidence>
<evidence type="ECO:0000313" key="4">
    <source>
        <dbReference type="Proteomes" id="UP000070617"/>
    </source>
</evidence>
<dbReference type="PIRSF" id="PIRSF017082">
    <property type="entry name" value="YflP"/>
    <property type="match status" value="1"/>
</dbReference>
<dbReference type="CDD" id="cd07012">
    <property type="entry name" value="PBP2_Bug_TTT"/>
    <property type="match status" value="1"/>
</dbReference>
<dbReference type="Gene3D" id="3.40.190.10">
    <property type="entry name" value="Periplasmic binding protein-like II"/>
    <property type="match status" value="1"/>
</dbReference>
<evidence type="ECO:0000256" key="2">
    <source>
        <dbReference type="SAM" id="SignalP"/>
    </source>
</evidence>
<dbReference type="PATRIC" id="fig|134605.3.peg.438"/>
<dbReference type="Pfam" id="PF03401">
    <property type="entry name" value="TctC"/>
    <property type="match status" value="1"/>
</dbReference>
<dbReference type="PROSITE" id="PS51257">
    <property type="entry name" value="PROKAR_LIPOPROTEIN"/>
    <property type="match status" value="1"/>
</dbReference>
<dbReference type="AlphaFoldDB" id="A0A133NJ61"/>
<feature type="chain" id="PRO_5007457988" description="Tripartite tricarboxylate transporter family receptor" evidence="2">
    <location>
        <begin position="22"/>
        <end position="327"/>
    </location>
</feature>
<protein>
    <recommendedName>
        <fullName evidence="5">Tripartite tricarboxylate transporter family receptor</fullName>
    </recommendedName>
</protein>
<dbReference type="InterPro" id="IPR042100">
    <property type="entry name" value="Bug_dom1"/>
</dbReference>
<sequence length="327" mass="35547">MKSKFLKVFSSVVMGAVLLSACGTDKSKAENGGDKYPSKPVNVIVAYKAGGGTDVGARILVSEAQKSFPQPFVIVNKPGADGEIGYTELLKSEADGYTIGFINLPTFVSIPLQRKTNFQKEDAQAIMNHVYDPGVLVVREDSKWKNLEEFVEDAKRNPDALTISNNGTGASNHIGAAHFAYEAGIKVTHVPFGGSTDMIAALRGSHVDATVAKISEVASLVKNKELRILGTFTDERLEGFEDVPTLKEKGYNVLFGSARALVAPKGTPEEVIQYLHDTFKTALESPENIEKSNNANLPLKYMSGEELTNYINEQDQYIKEMVPKLGI</sequence>
<dbReference type="InterPro" id="IPR005064">
    <property type="entry name" value="BUG"/>
</dbReference>
<dbReference type="RefSeq" id="WP_060793428.1">
    <property type="nucleotide sequence ID" value="NZ_KQ956516.1"/>
</dbReference>
<accession>A0A133NJ61</accession>